<accession>A0A841KVZ6</accession>
<name>A0A841KVZ6_9FIRM</name>
<dbReference type="RefSeq" id="WP_184312036.1">
    <property type="nucleotide sequence ID" value="NZ_JACHEN010000025.1"/>
</dbReference>
<keyword evidence="2" id="KW-1185">Reference proteome</keyword>
<dbReference type="AlphaFoldDB" id="A0A841KVZ6"/>
<evidence type="ECO:0000313" key="1">
    <source>
        <dbReference type="EMBL" id="MBB6217537.1"/>
    </source>
</evidence>
<gene>
    <name evidence="1" type="ORF">HNQ80_003660</name>
</gene>
<reference evidence="1 2" key="1">
    <citation type="submission" date="2020-08" db="EMBL/GenBank/DDBJ databases">
        <title>Genomic Encyclopedia of Type Strains, Phase IV (KMG-IV): sequencing the most valuable type-strain genomes for metagenomic binning, comparative biology and taxonomic classification.</title>
        <authorList>
            <person name="Goeker M."/>
        </authorList>
    </citation>
    <scope>NUCLEOTIDE SEQUENCE [LARGE SCALE GENOMIC DNA]</scope>
    <source>
        <strain evidence="1 2">DSM 103526</strain>
    </source>
</reference>
<protein>
    <submittedName>
        <fullName evidence="1">Uncharacterized protein</fullName>
    </submittedName>
</protein>
<sequence>MGLKTLLETTSHLSLVDKIKLIIHLTGECETDLSNDQEGDKQFERFARAIEDTARDWERYLESPNPKVLDKLPDIYKLREWQQQGYRSVDIKIKTSGEIETWVHDFSLMEGQYIADIDDIDLESKKLESQKREYEKLKKLFGEE</sequence>
<comment type="caution">
    <text evidence="1">The sequence shown here is derived from an EMBL/GenBank/DDBJ whole genome shotgun (WGS) entry which is preliminary data.</text>
</comment>
<proteinExistence type="predicted"/>
<dbReference type="Proteomes" id="UP000579281">
    <property type="component" value="Unassembled WGS sequence"/>
</dbReference>
<organism evidence="1 2">
    <name type="scientific">Anaerosolibacter carboniphilus</name>
    <dbReference type="NCBI Taxonomy" id="1417629"/>
    <lineage>
        <taxon>Bacteria</taxon>
        <taxon>Bacillati</taxon>
        <taxon>Bacillota</taxon>
        <taxon>Clostridia</taxon>
        <taxon>Peptostreptococcales</taxon>
        <taxon>Thermotaleaceae</taxon>
        <taxon>Anaerosolibacter</taxon>
    </lineage>
</organism>
<dbReference type="EMBL" id="JACHEN010000025">
    <property type="protein sequence ID" value="MBB6217537.1"/>
    <property type="molecule type" value="Genomic_DNA"/>
</dbReference>
<evidence type="ECO:0000313" key="2">
    <source>
        <dbReference type="Proteomes" id="UP000579281"/>
    </source>
</evidence>